<keyword evidence="2" id="KW-0238">DNA-binding</keyword>
<dbReference type="CDD" id="cd07377">
    <property type="entry name" value="WHTH_GntR"/>
    <property type="match status" value="1"/>
</dbReference>
<dbReference type="InterPro" id="IPR001761">
    <property type="entry name" value="Peripla_BP/Lac1_sug-bd_dom"/>
</dbReference>
<reference evidence="5 6" key="1">
    <citation type="submission" date="2024-09" db="EMBL/GenBank/DDBJ databases">
        <authorList>
            <person name="Sun Q."/>
            <person name="Mori K."/>
        </authorList>
    </citation>
    <scope>NUCLEOTIDE SEQUENCE [LARGE SCALE GENOMIC DNA]</scope>
    <source>
        <strain evidence="5 6">CCM 7759</strain>
    </source>
</reference>
<dbReference type="PRINTS" id="PR00035">
    <property type="entry name" value="HTHGNTR"/>
</dbReference>
<keyword evidence="3" id="KW-0804">Transcription</keyword>
<dbReference type="RefSeq" id="WP_377470967.1">
    <property type="nucleotide sequence ID" value="NZ_JBHLWN010000060.1"/>
</dbReference>
<dbReference type="InterPro" id="IPR036388">
    <property type="entry name" value="WH-like_DNA-bd_sf"/>
</dbReference>
<organism evidence="5 6">
    <name type="scientific">Paenibacillus chartarius</name>
    <dbReference type="NCBI Taxonomy" id="747481"/>
    <lineage>
        <taxon>Bacteria</taxon>
        <taxon>Bacillati</taxon>
        <taxon>Bacillota</taxon>
        <taxon>Bacilli</taxon>
        <taxon>Bacillales</taxon>
        <taxon>Paenibacillaceae</taxon>
        <taxon>Paenibacillus</taxon>
    </lineage>
</organism>
<protein>
    <submittedName>
        <fullName evidence="5">GntR family transcriptional regulator</fullName>
    </submittedName>
</protein>
<keyword evidence="6" id="KW-1185">Reference proteome</keyword>
<evidence type="ECO:0000259" key="4">
    <source>
        <dbReference type="PROSITE" id="PS50949"/>
    </source>
</evidence>
<dbReference type="CDD" id="cd06267">
    <property type="entry name" value="PBP1_LacI_sugar_binding-like"/>
    <property type="match status" value="1"/>
</dbReference>
<dbReference type="InterPro" id="IPR036390">
    <property type="entry name" value="WH_DNA-bd_sf"/>
</dbReference>
<dbReference type="Proteomes" id="UP001589776">
    <property type="component" value="Unassembled WGS sequence"/>
</dbReference>
<dbReference type="EMBL" id="JBHLWN010000060">
    <property type="protein sequence ID" value="MFC0213649.1"/>
    <property type="molecule type" value="Genomic_DNA"/>
</dbReference>
<dbReference type="InterPro" id="IPR000524">
    <property type="entry name" value="Tscrpt_reg_HTH_GntR"/>
</dbReference>
<dbReference type="Pfam" id="PF00532">
    <property type="entry name" value="Peripla_BP_1"/>
    <property type="match status" value="1"/>
</dbReference>
<dbReference type="SUPFAM" id="SSF46785">
    <property type="entry name" value="Winged helix' DNA-binding domain"/>
    <property type="match status" value="1"/>
</dbReference>
<keyword evidence="1" id="KW-0805">Transcription regulation</keyword>
<evidence type="ECO:0000256" key="3">
    <source>
        <dbReference type="ARBA" id="ARBA00023163"/>
    </source>
</evidence>
<evidence type="ECO:0000256" key="2">
    <source>
        <dbReference type="ARBA" id="ARBA00023125"/>
    </source>
</evidence>
<dbReference type="PROSITE" id="PS50949">
    <property type="entry name" value="HTH_GNTR"/>
    <property type="match status" value="1"/>
</dbReference>
<feature type="domain" description="HTH gntR-type" evidence="4">
    <location>
        <begin position="4"/>
        <end position="72"/>
    </location>
</feature>
<gene>
    <name evidence="5" type="ORF">ACFFK0_14490</name>
</gene>
<name>A0ABV6DLX1_9BACL</name>
<accession>A0ABV6DLX1</accession>
<evidence type="ECO:0000313" key="6">
    <source>
        <dbReference type="Proteomes" id="UP001589776"/>
    </source>
</evidence>
<dbReference type="InterPro" id="IPR028082">
    <property type="entry name" value="Peripla_BP_I"/>
</dbReference>
<evidence type="ECO:0000256" key="1">
    <source>
        <dbReference type="ARBA" id="ARBA00023015"/>
    </source>
</evidence>
<dbReference type="SMART" id="SM00345">
    <property type="entry name" value="HTH_GNTR"/>
    <property type="match status" value="1"/>
</dbReference>
<dbReference type="Gene3D" id="3.40.50.2300">
    <property type="match status" value="2"/>
</dbReference>
<sequence>MNKTALYKQIHMDIKEKILSGELRPKDRVPSEQEIMDEYKVSKITVKNALTTLADEGLVVRIQGKGTFVSPDPFIPEDRRRQEAAFKSDSNCIGFIIPTMKTRVIQQLVEHVEYYLQERGLHMILRLTRESSGEESRAIRELTEAKVRGLIVFPTEDEKYNESLLRLSLDKFPFVFIDRYLRNIETYTITSDNFGGAYETTSYLLNKGHRQIALISPENANTAIEDRTAGFEKAYIDQGISIDKNLWCHVPLHILRGRNALSYIIEFLQAHPHITAAFALTAEMTNLTHQALQSIRKQAGELELISFDDPEIAHIPYVMQDEKAMAQTAVQLLLRQMESEYAPQQAVIPVKLVLLE</sequence>
<dbReference type="SUPFAM" id="SSF53822">
    <property type="entry name" value="Periplasmic binding protein-like I"/>
    <property type="match status" value="1"/>
</dbReference>
<dbReference type="PANTHER" id="PTHR30146">
    <property type="entry name" value="LACI-RELATED TRANSCRIPTIONAL REPRESSOR"/>
    <property type="match status" value="1"/>
</dbReference>
<dbReference type="Gene3D" id="1.10.10.10">
    <property type="entry name" value="Winged helix-like DNA-binding domain superfamily/Winged helix DNA-binding domain"/>
    <property type="match status" value="1"/>
</dbReference>
<evidence type="ECO:0000313" key="5">
    <source>
        <dbReference type="EMBL" id="MFC0213649.1"/>
    </source>
</evidence>
<proteinExistence type="predicted"/>
<comment type="caution">
    <text evidence="5">The sequence shown here is derived from an EMBL/GenBank/DDBJ whole genome shotgun (WGS) entry which is preliminary data.</text>
</comment>
<dbReference type="Pfam" id="PF00392">
    <property type="entry name" value="GntR"/>
    <property type="match status" value="1"/>
</dbReference>
<dbReference type="PANTHER" id="PTHR30146:SF109">
    <property type="entry name" value="HTH-TYPE TRANSCRIPTIONAL REGULATOR GALS"/>
    <property type="match status" value="1"/>
</dbReference>